<feature type="domain" description="Acyl-CoA oxidase/dehydrogenase middle" evidence="8">
    <location>
        <begin position="126"/>
        <end position="219"/>
    </location>
</feature>
<dbReference type="Pfam" id="PF02770">
    <property type="entry name" value="Acyl-CoA_dh_M"/>
    <property type="match status" value="1"/>
</dbReference>
<dbReference type="SUPFAM" id="SSF56645">
    <property type="entry name" value="Acyl-CoA dehydrogenase NM domain-like"/>
    <property type="match status" value="1"/>
</dbReference>
<keyword evidence="3 6" id="KW-0285">Flavoprotein</keyword>
<dbReference type="GO" id="GO:0003995">
    <property type="term" value="F:acyl-CoA dehydrogenase activity"/>
    <property type="evidence" value="ECO:0007669"/>
    <property type="project" value="TreeGrafter"/>
</dbReference>
<reference evidence="10 11" key="1">
    <citation type="submission" date="2016-03" db="EMBL/GenBank/DDBJ databases">
        <title>Genome sequence of Providencia stuartii strain, isolated from the salivary glands of larval Lucilia sericata.</title>
        <authorList>
            <person name="Yuan Y."/>
            <person name="Zhang Y."/>
            <person name="Fu S."/>
            <person name="Crippen T.L."/>
            <person name="Visi D."/>
            <person name="Benbow M.E."/>
            <person name="Allen M."/>
            <person name="Tomberlin J.K."/>
            <person name="Sze S.-H."/>
            <person name="Tarone A.M."/>
        </authorList>
    </citation>
    <scope>NUCLEOTIDE SEQUENCE [LARGE SCALE GENOMIC DNA]</scope>
    <source>
        <strain evidence="10 11">Crippen</strain>
    </source>
</reference>
<keyword evidence="4 6" id="KW-0274">FAD</keyword>
<evidence type="ECO:0000259" key="8">
    <source>
        <dbReference type="Pfam" id="PF02770"/>
    </source>
</evidence>
<sequence>MLNDRPLKLQDLNHHARQFAHKHLYKDLALTEHLAMFDHEGWIKCAEFGLFRLAIPEKFGGKGATRTELIAIMEGLGYGCEDNGLLFSINAHLWTVVLPLIAHGTPEQQAQFLPSLLDGSMIGANASTEEQAGSDVFSMQTQAVKQDDHYILNGTKCYITNAPIADLFVIYANLDPNLDPLGITAFLVPSSTPGLEISSPLPKMGMRTAQMGKITLKDCRIPVSSVLGKIGRGMAIFENAMENERGCLLASALGTMQRQLENAIQHARTRKQFDHAISKNQAVSHRLVDMKVSLDAAREMIYRVARLKDEGHNAFLEAASAKLFVSETYTKFSLDVFRLYGAQGYLANSPAERGIRDSIASLIYSGTSDIQRNIIAMELGL</sequence>
<comment type="cofactor">
    <cofactor evidence="1 6">
        <name>FAD</name>
        <dbReference type="ChEBI" id="CHEBI:57692"/>
    </cofactor>
</comment>
<gene>
    <name evidence="10" type="ORF">A3Q29_12170</name>
</gene>
<dbReference type="InterPro" id="IPR006091">
    <property type="entry name" value="Acyl-CoA_Oxase/DH_mid-dom"/>
</dbReference>
<feature type="domain" description="Acyl-CoA dehydrogenase/oxidase C-terminal" evidence="7">
    <location>
        <begin position="231"/>
        <end position="379"/>
    </location>
</feature>
<protein>
    <submittedName>
        <fullName evidence="10">Acyl-CoA dehydrogenase</fullName>
    </submittedName>
</protein>
<comment type="similarity">
    <text evidence="2 6">Belongs to the acyl-CoA dehydrogenase family.</text>
</comment>
<dbReference type="PANTHER" id="PTHR43884">
    <property type="entry name" value="ACYL-COA DEHYDROGENASE"/>
    <property type="match status" value="1"/>
</dbReference>
<evidence type="ECO:0000313" key="11">
    <source>
        <dbReference type="Proteomes" id="UP000179588"/>
    </source>
</evidence>
<comment type="caution">
    <text evidence="10">The sequence shown here is derived from an EMBL/GenBank/DDBJ whole genome shotgun (WGS) entry which is preliminary data.</text>
</comment>
<keyword evidence="5 6" id="KW-0560">Oxidoreductase</keyword>
<evidence type="ECO:0000259" key="9">
    <source>
        <dbReference type="Pfam" id="PF02771"/>
    </source>
</evidence>
<dbReference type="PANTHER" id="PTHR43884:SF12">
    <property type="entry name" value="ISOVALERYL-COA DEHYDROGENASE, MITOCHONDRIAL-RELATED"/>
    <property type="match status" value="1"/>
</dbReference>
<evidence type="ECO:0000313" key="10">
    <source>
        <dbReference type="EMBL" id="OHT25748.1"/>
    </source>
</evidence>
<dbReference type="InterPro" id="IPR009075">
    <property type="entry name" value="AcylCo_DH/oxidase_C"/>
</dbReference>
<evidence type="ECO:0000256" key="3">
    <source>
        <dbReference type="ARBA" id="ARBA00022630"/>
    </source>
</evidence>
<dbReference type="Pfam" id="PF00441">
    <property type="entry name" value="Acyl-CoA_dh_1"/>
    <property type="match status" value="1"/>
</dbReference>
<evidence type="ECO:0000259" key="7">
    <source>
        <dbReference type="Pfam" id="PF00441"/>
    </source>
</evidence>
<dbReference type="Gene3D" id="1.10.540.10">
    <property type="entry name" value="Acyl-CoA dehydrogenase/oxidase, N-terminal domain"/>
    <property type="match status" value="1"/>
</dbReference>
<dbReference type="GO" id="GO:0050660">
    <property type="term" value="F:flavin adenine dinucleotide binding"/>
    <property type="evidence" value="ECO:0007669"/>
    <property type="project" value="InterPro"/>
</dbReference>
<dbReference type="Pfam" id="PF02771">
    <property type="entry name" value="Acyl-CoA_dh_N"/>
    <property type="match status" value="1"/>
</dbReference>
<accession>A0A1S1HUM9</accession>
<dbReference type="InterPro" id="IPR013786">
    <property type="entry name" value="AcylCoA_DH/ox_N"/>
</dbReference>
<dbReference type="AlphaFoldDB" id="A0A1S1HUM9"/>
<dbReference type="Gene3D" id="1.20.140.10">
    <property type="entry name" value="Butyryl-CoA Dehydrogenase, subunit A, domain 3"/>
    <property type="match status" value="1"/>
</dbReference>
<proteinExistence type="inferred from homology"/>
<dbReference type="SUPFAM" id="SSF47203">
    <property type="entry name" value="Acyl-CoA dehydrogenase C-terminal domain-like"/>
    <property type="match status" value="1"/>
</dbReference>
<name>A0A1S1HUM9_PROST</name>
<dbReference type="InterPro" id="IPR037069">
    <property type="entry name" value="AcylCoA_DH/ox_N_sf"/>
</dbReference>
<feature type="domain" description="Acyl-CoA dehydrogenase/oxidase N-terminal" evidence="9">
    <location>
        <begin position="10"/>
        <end position="119"/>
    </location>
</feature>
<dbReference type="EMBL" id="LVIE01000002">
    <property type="protein sequence ID" value="OHT25748.1"/>
    <property type="molecule type" value="Genomic_DNA"/>
</dbReference>
<evidence type="ECO:0000256" key="5">
    <source>
        <dbReference type="ARBA" id="ARBA00023002"/>
    </source>
</evidence>
<evidence type="ECO:0000256" key="6">
    <source>
        <dbReference type="RuleBase" id="RU362125"/>
    </source>
</evidence>
<dbReference type="InterPro" id="IPR009100">
    <property type="entry name" value="AcylCoA_DH/oxidase_NM_dom_sf"/>
</dbReference>
<keyword evidence="11" id="KW-1185">Reference proteome</keyword>
<organism evidence="10 11">
    <name type="scientific">Providencia stuartii</name>
    <dbReference type="NCBI Taxonomy" id="588"/>
    <lineage>
        <taxon>Bacteria</taxon>
        <taxon>Pseudomonadati</taxon>
        <taxon>Pseudomonadota</taxon>
        <taxon>Gammaproteobacteria</taxon>
        <taxon>Enterobacterales</taxon>
        <taxon>Morganellaceae</taxon>
        <taxon>Providencia</taxon>
    </lineage>
</organism>
<dbReference type="Proteomes" id="UP000179588">
    <property type="component" value="Unassembled WGS sequence"/>
</dbReference>
<dbReference type="Gene3D" id="2.40.110.10">
    <property type="entry name" value="Butyryl-CoA Dehydrogenase, subunit A, domain 2"/>
    <property type="match status" value="1"/>
</dbReference>
<dbReference type="InterPro" id="IPR036250">
    <property type="entry name" value="AcylCo_DH-like_C"/>
</dbReference>
<evidence type="ECO:0000256" key="4">
    <source>
        <dbReference type="ARBA" id="ARBA00022827"/>
    </source>
</evidence>
<dbReference type="InterPro" id="IPR046373">
    <property type="entry name" value="Acyl-CoA_Oxase/DH_mid-dom_sf"/>
</dbReference>
<dbReference type="FunFam" id="2.40.110.10:FF:000002">
    <property type="entry name" value="Acyl-CoA dehydrogenase fadE12"/>
    <property type="match status" value="1"/>
</dbReference>
<evidence type="ECO:0000256" key="1">
    <source>
        <dbReference type="ARBA" id="ARBA00001974"/>
    </source>
</evidence>
<evidence type="ECO:0000256" key="2">
    <source>
        <dbReference type="ARBA" id="ARBA00009347"/>
    </source>
</evidence>